<dbReference type="Pfam" id="PF09898">
    <property type="entry name" value="DUF2125"/>
    <property type="match status" value="1"/>
</dbReference>
<dbReference type="EMBL" id="QCYG01000002">
    <property type="protein sequence ID" value="PVA07806.1"/>
    <property type="molecule type" value="Genomic_DNA"/>
</dbReference>
<evidence type="ECO:0000313" key="3">
    <source>
        <dbReference type="Proteomes" id="UP000244817"/>
    </source>
</evidence>
<feature type="chain" id="PRO_5015575451" evidence="1">
    <location>
        <begin position="21"/>
        <end position="503"/>
    </location>
</feature>
<organism evidence="2 3">
    <name type="scientific">Thalassorhabdomicrobium marinisediminis</name>
    <dbReference type="NCBI Taxonomy" id="2170577"/>
    <lineage>
        <taxon>Bacteria</taxon>
        <taxon>Pseudomonadati</taxon>
        <taxon>Pseudomonadota</taxon>
        <taxon>Alphaproteobacteria</taxon>
        <taxon>Rhodobacterales</taxon>
        <taxon>Paracoccaceae</taxon>
        <taxon>Thalassorhabdomicrobium</taxon>
    </lineage>
</organism>
<gene>
    <name evidence="2" type="ORF">DC363_04065</name>
</gene>
<comment type="caution">
    <text evidence="2">The sequence shown here is derived from an EMBL/GenBank/DDBJ whole genome shotgun (WGS) entry which is preliminary data.</text>
</comment>
<keyword evidence="3" id="KW-1185">Reference proteome</keyword>
<keyword evidence="1" id="KW-0732">Signal</keyword>
<name>A0A2T7G064_9RHOB</name>
<evidence type="ECO:0000313" key="2">
    <source>
        <dbReference type="EMBL" id="PVA07806.1"/>
    </source>
</evidence>
<proteinExistence type="predicted"/>
<dbReference type="Proteomes" id="UP000244817">
    <property type="component" value="Unassembled WGS sequence"/>
</dbReference>
<reference evidence="2 3" key="1">
    <citation type="submission" date="2018-04" db="EMBL/GenBank/DDBJ databases">
        <title>Pelagivirga bohaiensis gen. nov., sp. nov., a bacterium isolated from the Bohai Sea.</title>
        <authorList>
            <person name="Ji X."/>
        </authorList>
    </citation>
    <scope>NUCLEOTIDE SEQUENCE [LARGE SCALE GENOMIC DNA]</scope>
    <source>
        <strain evidence="2 3">BH-SD16</strain>
    </source>
</reference>
<accession>A0A2T7G064</accession>
<dbReference type="OrthoDB" id="7791409at2"/>
<dbReference type="AlphaFoldDB" id="A0A2T7G064"/>
<sequence>MTVFRTLTTTTAILAGTAAAADVTAQQVWDNWKGQMEVYGQGFTTSGEAMEGDTLVVSDVTIEMQDNDAAVLAELGDIELTENGDGTVSVSTEDSYPITVTVTPPNDDPSTINMTMSQTNMDITVSGDPEAMIYDISAEVYALSIDSLGGRVAEQAELGEAMFALRDLAGKYSVREEELTHIAYELSAGALDLDFAFTETGEDGAFSVNGDLADLSTFANLVLPQDMDLEAEQPPFNDGLAIDGGYTFGDARYDFSFRADGEAGSGAATVDGGTLAFAMDKDGLSYTGEAQNVEVSVEMPSQVPFPFEASLAAYGFDLQMPLSQGDGEPRDARLAFNLTDLQVSEILWNLGDPQQVLPREPVSIALAVDAQVTPFFDFLDPEQQQAAVMAEVPGELNGVQVTELEIKAAGAEITGDGAFTFDNEDLTTFNGVPRPEGKMSFEINGINSLIDKLVQMGLIPEEEAMMPRMMMGMFTTPVGDDKLTSTIEVNEQGHVLANGQRLR</sequence>
<feature type="signal peptide" evidence="1">
    <location>
        <begin position="1"/>
        <end position="20"/>
    </location>
</feature>
<protein>
    <submittedName>
        <fullName evidence="2">DUF2125 domain-containing protein</fullName>
    </submittedName>
</protein>
<evidence type="ECO:0000256" key="1">
    <source>
        <dbReference type="SAM" id="SignalP"/>
    </source>
</evidence>
<dbReference type="RefSeq" id="WP_108639848.1">
    <property type="nucleotide sequence ID" value="NZ_QCYG01000002.1"/>
</dbReference>
<dbReference type="InterPro" id="IPR018666">
    <property type="entry name" value="DUF2125"/>
</dbReference>